<dbReference type="EMBL" id="FMYP01000028">
    <property type="protein sequence ID" value="SDC36827.1"/>
    <property type="molecule type" value="Genomic_DNA"/>
</dbReference>
<protein>
    <submittedName>
        <fullName evidence="2">Uncharacterized protein</fullName>
    </submittedName>
</protein>
<keyword evidence="3" id="KW-1185">Reference proteome</keyword>
<feature type="transmembrane region" description="Helical" evidence="1">
    <location>
        <begin position="12"/>
        <end position="29"/>
    </location>
</feature>
<proteinExistence type="predicted"/>
<name>A0A1G6L101_9BACT</name>
<evidence type="ECO:0000256" key="1">
    <source>
        <dbReference type="SAM" id="Phobius"/>
    </source>
</evidence>
<feature type="transmembrane region" description="Helical" evidence="1">
    <location>
        <begin position="41"/>
        <end position="61"/>
    </location>
</feature>
<keyword evidence="1" id="KW-0472">Membrane</keyword>
<accession>A0A1G6L101</accession>
<keyword evidence="1" id="KW-1133">Transmembrane helix</keyword>
<sequence length="151" mass="17753">MKKYLIRVAKYLVYFFVLLGTMVLIMESMKSEAFKDFNPGMIKTYLLIGVAFSFIFPLIGFGKRSIHLNRTFADDRQQVEKIMDAIGFVKESEEGYILNYRYKNGMKKFFMLYEDTVTINSTENPIVVSGPLKEIRRMKLMFDEYLNKSED</sequence>
<evidence type="ECO:0000313" key="3">
    <source>
        <dbReference type="Proteomes" id="UP000199452"/>
    </source>
</evidence>
<gene>
    <name evidence="2" type="ORF">SAMN05216323_102817</name>
</gene>
<dbReference type="Proteomes" id="UP000199452">
    <property type="component" value="Unassembled WGS sequence"/>
</dbReference>
<reference evidence="2 3" key="1">
    <citation type="submission" date="2016-09" db="EMBL/GenBank/DDBJ databases">
        <authorList>
            <person name="Capua I."/>
            <person name="De Benedictis P."/>
            <person name="Joannis T."/>
            <person name="Lombin L.H."/>
            <person name="Cattoli G."/>
        </authorList>
    </citation>
    <scope>NUCLEOTIDE SEQUENCE [LARGE SCALE GENOMIC DNA]</scope>
    <source>
        <strain evidence="2 3">A7P-90m</strain>
    </source>
</reference>
<keyword evidence="1" id="KW-0812">Transmembrane</keyword>
<dbReference type="OrthoDB" id="1098557at2"/>
<dbReference type="STRING" id="1640674.SAMN05216323_102817"/>
<dbReference type="AlphaFoldDB" id="A0A1G6L101"/>
<dbReference type="RefSeq" id="WP_092438044.1">
    <property type="nucleotide sequence ID" value="NZ_FMYP01000028.1"/>
</dbReference>
<evidence type="ECO:0000313" key="2">
    <source>
        <dbReference type="EMBL" id="SDC36827.1"/>
    </source>
</evidence>
<organism evidence="2 3">
    <name type="scientific">Williamwhitmania taraxaci</name>
    <dbReference type="NCBI Taxonomy" id="1640674"/>
    <lineage>
        <taxon>Bacteria</taxon>
        <taxon>Pseudomonadati</taxon>
        <taxon>Bacteroidota</taxon>
        <taxon>Bacteroidia</taxon>
        <taxon>Bacteroidales</taxon>
        <taxon>Williamwhitmaniaceae</taxon>
        <taxon>Williamwhitmania</taxon>
    </lineage>
</organism>